<evidence type="ECO:0000313" key="4">
    <source>
        <dbReference type="EMBL" id="SQH73477.1"/>
    </source>
</evidence>
<dbReference type="Proteomes" id="UP000030136">
    <property type="component" value="Unassembled WGS sequence"/>
</dbReference>
<gene>
    <name evidence="3" type="ORF">HQ38_02425</name>
    <name evidence="4" type="ORF">NCTC12858_01337</name>
</gene>
<evidence type="ECO:0000313" key="5">
    <source>
        <dbReference type="Proteomes" id="UP000030136"/>
    </source>
</evidence>
<dbReference type="RefSeq" id="WP_023936740.1">
    <property type="nucleotide sequence ID" value="NZ_FUXH01000004.1"/>
</dbReference>
<dbReference type="EMBL" id="LS483447">
    <property type="protein sequence ID" value="SQH73477.1"/>
    <property type="molecule type" value="Genomic_DNA"/>
</dbReference>
<feature type="repeat" description="TPR" evidence="1">
    <location>
        <begin position="325"/>
        <end position="358"/>
    </location>
</feature>
<dbReference type="PROSITE" id="PS50005">
    <property type="entry name" value="TPR"/>
    <property type="match status" value="1"/>
</dbReference>
<keyword evidence="6" id="KW-1185">Reference proteome</keyword>
<dbReference type="Pfam" id="PF13181">
    <property type="entry name" value="TPR_8"/>
    <property type="match status" value="2"/>
</dbReference>
<dbReference type="InterPro" id="IPR011990">
    <property type="entry name" value="TPR-like_helical_dom_sf"/>
</dbReference>
<evidence type="ECO:0000256" key="1">
    <source>
        <dbReference type="PROSITE-ProRule" id="PRU00339"/>
    </source>
</evidence>
<sequence>MKAIKVFLTAALMFSGAVAASAQTGVASGTPYGKGEDSVRCLQNISLFTSYIKGGAMKDAVEFWQKAYEECPGSTKSIYLYGVKIYKWQFEQETDPTKKKLIIDKLMRLYDDRIKYFGSDRKYGEDWITASRITDYIVLMGEQVDYDQIYRWTLPVVDKYKEQTDPQTVYYFVFSSLNKAIKDKAWYEPYIRDFVRGNDILDKQLETADEAQQQAILALKNPMENLFAKSGLASCEMMEKIYAGRYEESKKDADFLSGMLSMMSISGCENSPLYIKASKSLFEIKPTAEAAMGLAKEALDNKNTTEAVNYLQQAISLAKTSKMRASCNYTIGVIYMNQRSYGQARQFFNKAMAEDPNMGEAMLNIGQMIASSASSLFPDDRLKQRCVYYLAIEKLERARQMDQGVASKAASLIGQYRQYLPSAADIFMHPELEKGKSFYIGGWIGESVVIR</sequence>
<feature type="signal peptide" evidence="2">
    <location>
        <begin position="1"/>
        <end position="19"/>
    </location>
</feature>
<dbReference type="AlphaFoldDB" id="A0A0A2FFU0"/>
<name>A0A0A2FFU0_9PORP</name>
<dbReference type="InterPro" id="IPR019734">
    <property type="entry name" value="TPR_rpt"/>
</dbReference>
<dbReference type="KEGG" id="pcre:NCTC12858_01337"/>
<organism evidence="3 5">
    <name type="scientific">Porphyromonas crevioricanis</name>
    <dbReference type="NCBI Taxonomy" id="393921"/>
    <lineage>
        <taxon>Bacteria</taxon>
        <taxon>Pseudomonadati</taxon>
        <taxon>Bacteroidota</taxon>
        <taxon>Bacteroidia</taxon>
        <taxon>Bacteroidales</taxon>
        <taxon>Porphyromonadaceae</taxon>
        <taxon>Porphyromonas</taxon>
    </lineage>
</organism>
<dbReference type="eggNOG" id="COG0457">
    <property type="taxonomic scope" value="Bacteria"/>
</dbReference>
<keyword evidence="2" id="KW-0732">Signal</keyword>
<dbReference type="STRING" id="393921.HQ45_09445"/>
<dbReference type="SUPFAM" id="SSF48452">
    <property type="entry name" value="TPR-like"/>
    <property type="match status" value="1"/>
</dbReference>
<dbReference type="SMART" id="SM00028">
    <property type="entry name" value="TPR"/>
    <property type="match status" value="2"/>
</dbReference>
<accession>A0A0A2FFU0</accession>
<keyword evidence="1" id="KW-0802">TPR repeat</keyword>
<proteinExistence type="predicted"/>
<evidence type="ECO:0000256" key="2">
    <source>
        <dbReference type="SAM" id="SignalP"/>
    </source>
</evidence>
<protein>
    <submittedName>
        <fullName evidence="4">Photosystem I assembly protein Ycf3</fullName>
    </submittedName>
</protein>
<evidence type="ECO:0000313" key="6">
    <source>
        <dbReference type="Proteomes" id="UP000249300"/>
    </source>
</evidence>
<dbReference type="EMBL" id="JQJC01000009">
    <property type="protein sequence ID" value="KGN95846.1"/>
    <property type="molecule type" value="Genomic_DNA"/>
</dbReference>
<reference evidence="3 5" key="1">
    <citation type="submission" date="2014-08" db="EMBL/GenBank/DDBJ databases">
        <title>Porphyromonas crevioricanis strain:COT-253_OH1447 Genome sequencing.</title>
        <authorList>
            <person name="Wallis C."/>
            <person name="Deusch O."/>
            <person name="O'Flynn C."/>
            <person name="Davis I."/>
            <person name="Jospin G."/>
            <person name="Darling A.E."/>
            <person name="Coil D.A."/>
            <person name="Alexiev A."/>
            <person name="Horsfall A."/>
            <person name="Kirkwood N."/>
            <person name="Harris S."/>
            <person name="Eisen J.A."/>
        </authorList>
    </citation>
    <scope>NUCLEOTIDE SEQUENCE [LARGE SCALE GENOMIC DNA]</scope>
    <source>
        <strain evidence="5">COT-253 OH1447</strain>
        <strain evidence="3">COT-253_OH1447</strain>
    </source>
</reference>
<evidence type="ECO:0000313" key="3">
    <source>
        <dbReference type="EMBL" id="KGN95846.1"/>
    </source>
</evidence>
<feature type="chain" id="PRO_5043118673" evidence="2">
    <location>
        <begin position="20"/>
        <end position="451"/>
    </location>
</feature>
<reference evidence="4 6" key="2">
    <citation type="submission" date="2018-06" db="EMBL/GenBank/DDBJ databases">
        <authorList>
            <consortium name="Pathogen Informatics"/>
            <person name="Doyle S."/>
        </authorList>
    </citation>
    <scope>NUCLEOTIDE SEQUENCE [LARGE SCALE GENOMIC DNA]</scope>
    <source>
        <strain evidence="4 6">NCTC12858</strain>
    </source>
</reference>
<dbReference type="Gene3D" id="1.25.40.10">
    <property type="entry name" value="Tetratricopeptide repeat domain"/>
    <property type="match status" value="1"/>
</dbReference>
<dbReference type="Proteomes" id="UP000249300">
    <property type="component" value="Chromosome 1"/>
</dbReference>
<dbReference type="OrthoDB" id="1522899at2"/>